<dbReference type="PROSITE" id="PS51257">
    <property type="entry name" value="PROKAR_LIPOPROTEIN"/>
    <property type="match status" value="1"/>
</dbReference>
<evidence type="ECO:0000256" key="4">
    <source>
        <dbReference type="ARBA" id="ARBA00022475"/>
    </source>
</evidence>
<dbReference type="InterPro" id="IPR035906">
    <property type="entry name" value="MetI-like_sf"/>
</dbReference>
<dbReference type="PANTHER" id="PTHR42929">
    <property type="entry name" value="INNER MEMBRANE ABC TRANSPORTER PERMEASE PROTEIN YDCU-RELATED-RELATED"/>
    <property type="match status" value="1"/>
</dbReference>
<dbReference type="CDD" id="cd06261">
    <property type="entry name" value="TM_PBP2"/>
    <property type="match status" value="2"/>
</dbReference>
<feature type="transmembrane region" description="Helical" evidence="8">
    <location>
        <begin position="490"/>
        <end position="510"/>
    </location>
</feature>
<evidence type="ECO:0000256" key="1">
    <source>
        <dbReference type="ARBA" id="ARBA00004651"/>
    </source>
</evidence>
<feature type="transmembrane region" description="Helical" evidence="8">
    <location>
        <begin position="416"/>
        <end position="435"/>
    </location>
</feature>
<dbReference type="AlphaFoldDB" id="A0AAW3FAJ2"/>
<feature type="transmembrane region" description="Helical" evidence="8">
    <location>
        <begin position="5"/>
        <end position="24"/>
    </location>
</feature>
<feature type="domain" description="ABC transmembrane type-1" evidence="9">
    <location>
        <begin position="68"/>
        <end position="273"/>
    </location>
</feature>
<dbReference type="PROSITE" id="PS50928">
    <property type="entry name" value="ABC_TM1"/>
    <property type="match status" value="2"/>
</dbReference>
<evidence type="ECO:0000256" key="7">
    <source>
        <dbReference type="ARBA" id="ARBA00023136"/>
    </source>
</evidence>
<keyword evidence="6 8" id="KW-1133">Transmembrane helix</keyword>
<dbReference type="InterPro" id="IPR000515">
    <property type="entry name" value="MetI-like"/>
</dbReference>
<feature type="domain" description="ABC transmembrane type-1" evidence="9">
    <location>
        <begin position="348"/>
        <end position="538"/>
    </location>
</feature>
<accession>A0AAW3FAJ2</accession>
<feature type="transmembrane region" description="Helical" evidence="8">
    <location>
        <begin position="255"/>
        <end position="273"/>
    </location>
</feature>
<evidence type="ECO:0000256" key="2">
    <source>
        <dbReference type="ARBA" id="ARBA00007069"/>
    </source>
</evidence>
<feature type="transmembrane region" description="Helical" evidence="8">
    <location>
        <begin position="148"/>
        <end position="172"/>
    </location>
</feature>
<feature type="transmembrane region" description="Helical" evidence="8">
    <location>
        <begin position="294"/>
        <end position="318"/>
    </location>
</feature>
<feature type="transmembrane region" description="Helical" evidence="8">
    <location>
        <begin position="522"/>
        <end position="542"/>
    </location>
</feature>
<dbReference type="Gene3D" id="1.10.3720.10">
    <property type="entry name" value="MetI-like"/>
    <property type="match status" value="2"/>
</dbReference>
<feature type="transmembrane region" description="Helical" evidence="8">
    <location>
        <begin position="72"/>
        <end position="96"/>
    </location>
</feature>
<dbReference type="GO" id="GO:0005886">
    <property type="term" value="C:plasma membrane"/>
    <property type="evidence" value="ECO:0007669"/>
    <property type="project" value="UniProtKB-SubCell"/>
</dbReference>
<evidence type="ECO:0000313" key="11">
    <source>
        <dbReference type="Proteomes" id="UP000029590"/>
    </source>
</evidence>
<dbReference type="Pfam" id="PF00528">
    <property type="entry name" value="BPD_transp_1"/>
    <property type="match status" value="2"/>
</dbReference>
<keyword evidence="4" id="KW-1003">Cell membrane</keyword>
<feature type="transmembrane region" description="Helical" evidence="8">
    <location>
        <begin position="385"/>
        <end position="410"/>
    </location>
</feature>
<protein>
    <submittedName>
        <fullName evidence="10">Binding--dependent transport system inner membrane component family protein</fullName>
    </submittedName>
</protein>
<name>A0AAW3FAJ2_BURGA</name>
<comment type="similarity">
    <text evidence="2">Belongs to the binding-protein-dependent transport system permease family. CysTW subfamily.</text>
</comment>
<evidence type="ECO:0000259" key="9">
    <source>
        <dbReference type="PROSITE" id="PS50928"/>
    </source>
</evidence>
<comment type="subcellular location">
    <subcellularLocation>
        <location evidence="1 8">Cell membrane</location>
        <topology evidence="1 8">Multi-pass membrane protein</topology>
    </subcellularLocation>
</comment>
<feature type="transmembrane region" description="Helical" evidence="8">
    <location>
        <begin position="462"/>
        <end position="484"/>
    </location>
</feature>
<evidence type="ECO:0000256" key="8">
    <source>
        <dbReference type="RuleBase" id="RU363032"/>
    </source>
</evidence>
<dbReference type="Proteomes" id="UP000029590">
    <property type="component" value="Unassembled WGS sequence"/>
</dbReference>
<keyword evidence="3 8" id="KW-0813">Transport</keyword>
<evidence type="ECO:0000256" key="5">
    <source>
        <dbReference type="ARBA" id="ARBA00022692"/>
    </source>
</evidence>
<evidence type="ECO:0000256" key="3">
    <source>
        <dbReference type="ARBA" id="ARBA00022448"/>
    </source>
</evidence>
<reference evidence="10 11" key="1">
    <citation type="submission" date="2014-04" db="EMBL/GenBank/DDBJ databases">
        <authorList>
            <person name="Bishop-Lilly K.A."/>
            <person name="Broomall S.M."/>
            <person name="Chain P.S."/>
            <person name="Chertkov O."/>
            <person name="Coyne S.R."/>
            <person name="Daligault H.E."/>
            <person name="Davenport K.W."/>
            <person name="Erkkila T."/>
            <person name="Frey K.G."/>
            <person name="Gibbons H.S."/>
            <person name="Gu W."/>
            <person name="Jaissle J."/>
            <person name="Johnson S.L."/>
            <person name="Koroleva G.I."/>
            <person name="Ladner J.T."/>
            <person name="Lo C.-C."/>
            <person name="Minogue T.D."/>
            <person name="Munk C."/>
            <person name="Palacios G.F."/>
            <person name="Redden C.L."/>
            <person name="Rosenzweig C.N."/>
            <person name="Scholz M.B."/>
            <person name="Teshima H."/>
            <person name="Xu Y."/>
        </authorList>
    </citation>
    <scope>NUCLEOTIDE SEQUENCE [LARGE SCALE GENOMIC DNA]</scope>
    <source>
        <strain evidence="11">gladioli</strain>
    </source>
</reference>
<comment type="caution">
    <text evidence="10">The sequence shown here is derived from an EMBL/GenBank/DDBJ whole genome shotgun (WGS) entry which is preliminary data.</text>
</comment>
<keyword evidence="7 8" id="KW-0472">Membrane</keyword>
<dbReference type="PANTHER" id="PTHR42929:SF1">
    <property type="entry name" value="INNER MEMBRANE ABC TRANSPORTER PERMEASE PROTEIN YDCU-RELATED"/>
    <property type="match status" value="1"/>
</dbReference>
<dbReference type="SUPFAM" id="SSF161098">
    <property type="entry name" value="MetI-like"/>
    <property type="match status" value="2"/>
</dbReference>
<evidence type="ECO:0000256" key="6">
    <source>
        <dbReference type="ARBA" id="ARBA00022989"/>
    </source>
</evidence>
<dbReference type="GO" id="GO:0055085">
    <property type="term" value="P:transmembrane transport"/>
    <property type="evidence" value="ECO:0007669"/>
    <property type="project" value="InterPro"/>
</dbReference>
<keyword evidence="5 8" id="KW-0812">Transmembrane</keyword>
<evidence type="ECO:0000313" key="10">
    <source>
        <dbReference type="EMBL" id="KGC18062.1"/>
    </source>
</evidence>
<dbReference type="EMBL" id="JPGG01000015">
    <property type="protein sequence ID" value="KGC18062.1"/>
    <property type="molecule type" value="Genomic_DNA"/>
</dbReference>
<organism evidence="10 11">
    <name type="scientific">Burkholderia gladioli</name>
    <name type="common">Pseudomonas marginata</name>
    <name type="synonym">Phytomonas marginata</name>
    <dbReference type="NCBI Taxonomy" id="28095"/>
    <lineage>
        <taxon>Bacteria</taxon>
        <taxon>Pseudomonadati</taxon>
        <taxon>Pseudomonadota</taxon>
        <taxon>Betaproteobacteria</taxon>
        <taxon>Burkholderiales</taxon>
        <taxon>Burkholderiaceae</taxon>
        <taxon>Burkholderia</taxon>
    </lineage>
</organism>
<proteinExistence type="inferred from homology"/>
<gene>
    <name evidence="10" type="ORF">DM48_3390</name>
</gene>
<feature type="transmembrane region" description="Helical" evidence="8">
    <location>
        <begin position="103"/>
        <end position="128"/>
    </location>
</feature>
<sequence>MGRTAVWLVIGTGVLYPIAIIGFVSSCLPLDFGGVDWHAHSWSAYARLLFDQDFDGQWVWQAGYARIFARSVWFAVLTSATCLLVAFPTALWVVGLRTRYQRLCLLLLIVPFLVSLVVRCYGWMLLIADHGLVNRLLNGLGVEGALGILYTDWATVLGLTNVFIPFMIFPIYSVLRRLDWETVDAGTSLGASKWAVLTRLVVPASMPGIRAGIGLTFIPAFGSYVVSDLLGGAKSMMVGNLIQLAFGPNRDWPKGAALAIVVLAFSLLVAWAARSRRPGGPGSGELGVPTKFRGAGLVGAAALLFLYLPIVAVVVMSFNLGKSALIWTGFSLHAYRDLMSNSALLSATWNSIQLAVLTSLITVVLALSAAWAIRSKATQGARASALSALIHVPLVAPEIVLAVSTLLGFAALSIDLGFGVVLFAHVVFCLPVAFIPIRASMEAIDDAVLDAAKGLGASPSQVLARIVVPCVAPGIASAVMLSFITSLDDFVTSYFLSGVGGTTLPTYIYSMLKLEMTTEINAASTLLAIATCGIVAAGYWLAQVKIPGGEATRRAETFGPNWETFAGGRL</sequence>
<feature type="transmembrane region" description="Helical" evidence="8">
    <location>
        <begin position="352"/>
        <end position="373"/>
    </location>
</feature>